<comment type="caution">
    <text evidence="2">The sequence shown here is derived from an EMBL/GenBank/DDBJ whole genome shotgun (WGS) entry which is preliminary data.</text>
</comment>
<sequence>MTSSFTAAFDWARRHVTDGRLPSAVVGVADANGVLALDAVAADIDDRYALFSITKPLLGISAARAIQRGELTLQTPLTRALPEFGRDRDDIVRLSHLVSHTSGISEPPLDTRLPLRTELLTRGRDFVAGTASRYSTLAFEGVAALVESVSGRIWHDDIADWASGIGAGGLSVDLDGTAPIADAAAAGADMAAFAAQRNPGAGLAGKAHDLLALGTELLRIHAGARDGILAPATLAMMRRPLTGDIPRLEPYPAERGQDWGLAWNLRTRAPGLIDRDVYGHGGWAGTEFWVHPTAGIAWVLLTNRALRSGVDIDELDNAIVGAL</sequence>
<dbReference type="GO" id="GO:0016787">
    <property type="term" value="F:hydrolase activity"/>
    <property type="evidence" value="ECO:0007669"/>
    <property type="project" value="UniProtKB-KW"/>
</dbReference>
<feature type="domain" description="Beta-lactamase-related" evidence="1">
    <location>
        <begin position="12"/>
        <end position="307"/>
    </location>
</feature>
<organism evidence="2 3">
    <name type="scientific">Microbacterium plantarum</name>
    <dbReference type="NCBI Taxonomy" id="1816425"/>
    <lineage>
        <taxon>Bacteria</taxon>
        <taxon>Bacillati</taxon>
        <taxon>Actinomycetota</taxon>
        <taxon>Actinomycetes</taxon>
        <taxon>Micrococcales</taxon>
        <taxon>Microbacteriaceae</taxon>
        <taxon>Microbacterium</taxon>
    </lineage>
</organism>
<gene>
    <name evidence="2" type="ORF">AB7P39_04620</name>
</gene>
<evidence type="ECO:0000313" key="2">
    <source>
        <dbReference type="EMBL" id="MFB8892126.1"/>
    </source>
</evidence>
<keyword evidence="2" id="KW-0378">Hydrolase</keyword>
<name>A0ABV5EQ85_9MICO</name>
<reference evidence="2 3" key="1">
    <citation type="submission" date="2024-08" db="EMBL/GenBank/DDBJ databases">
        <title>Heavy metals resistant antinobacteria isolated from wastewater.</title>
        <authorList>
            <person name="Roman Ponce B."/>
            <person name="Blanco Mercado M.A."/>
            <person name="Avila Aldana I.N."/>
            <person name="Morales Arrieta S."/>
        </authorList>
    </citation>
    <scope>NUCLEOTIDE SEQUENCE [LARGE SCALE GENOMIC DNA]</scope>
    <source>
        <strain evidence="3">sma-1</strain>
    </source>
</reference>
<evidence type="ECO:0000259" key="1">
    <source>
        <dbReference type="Pfam" id="PF00144"/>
    </source>
</evidence>
<proteinExistence type="predicted"/>
<dbReference type="Pfam" id="PF00144">
    <property type="entry name" value="Beta-lactamase"/>
    <property type="match status" value="1"/>
</dbReference>
<dbReference type="InterPro" id="IPR012338">
    <property type="entry name" value="Beta-lactam/transpept-like"/>
</dbReference>
<evidence type="ECO:0000313" key="3">
    <source>
        <dbReference type="Proteomes" id="UP001589643"/>
    </source>
</evidence>
<protein>
    <submittedName>
        <fullName evidence="2">Serine hydrolase domain-containing protein</fullName>
        <ecNumber evidence="2">3.-.-.-</ecNumber>
    </submittedName>
</protein>
<keyword evidence="3" id="KW-1185">Reference proteome</keyword>
<dbReference type="EMBL" id="JBHLHV010000001">
    <property type="protein sequence ID" value="MFB8892126.1"/>
    <property type="molecule type" value="Genomic_DNA"/>
</dbReference>
<dbReference type="Proteomes" id="UP001589643">
    <property type="component" value="Unassembled WGS sequence"/>
</dbReference>
<dbReference type="InterPro" id="IPR050789">
    <property type="entry name" value="Diverse_Enzym_Activities"/>
</dbReference>
<accession>A0ABV5EQ85</accession>
<dbReference type="RefSeq" id="WP_112616353.1">
    <property type="nucleotide sequence ID" value="NZ_JBHLHV010000001.1"/>
</dbReference>
<dbReference type="PANTHER" id="PTHR43283">
    <property type="entry name" value="BETA-LACTAMASE-RELATED"/>
    <property type="match status" value="1"/>
</dbReference>
<dbReference type="EC" id="3.-.-.-" evidence="2"/>
<dbReference type="InterPro" id="IPR001466">
    <property type="entry name" value="Beta-lactam-related"/>
</dbReference>
<dbReference type="Gene3D" id="3.40.710.10">
    <property type="entry name" value="DD-peptidase/beta-lactamase superfamily"/>
    <property type="match status" value="1"/>
</dbReference>
<dbReference type="SUPFAM" id="SSF56601">
    <property type="entry name" value="beta-lactamase/transpeptidase-like"/>
    <property type="match status" value="1"/>
</dbReference>